<name>K0S2Y0_THAOC</name>
<organism evidence="1 2">
    <name type="scientific">Thalassiosira oceanica</name>
    <name type="common">Marine diatom</name>
    <dbReference type="NCBI Taxonomy" id="159749"/>
    <lineage>
        <taxon>Eukaryota</taxon>
        <taxon>Sar</taxon>
        <taxon>Stramenopiles</taxon>
        <taxon>Ochrophyta</taxon>
        <taxon>Bacillariophyta</taxon>
        <taxon>Coscinodiscophyceae</taxon>
        <taxon>Thalassiosirophycidae</taxon>
        <taxon>Thalassiosirales</taxon>
        <taxon>Thalassiosiraceae</taxon>
        <taxon>Thalassiosira</taxon>
    </lineage>
</organism>
<gene>
    <name evidence="1" type="ORF">THAOC_27409</name>
</gene>
<sequence length="141" mass="15143">RAADPGDSVSAGVGDDEPVVLKLSMECREVDGRVSNSFSSILWRLAETSSLEMDNFDFMSTRGEINSANCSSASSVCGAAVGDTGARVSTIIVLRRGDYFPPPTQLRALLQSQHRCFVFGIVPGRATKCSLRGFSSLLSYR</sequence>
<evidence type="ECO:0000313" key="1">
    <source>
        <dbReference type="EMBL" id="EJK53207.1"/>
    </source>
</evidence>
<reference evidence="1 2" key="1">
    <citation type="journal article" date="2012" name="Genome Biol.">
        <title>Genome and low-iron response of an oceanic diatom adapted to chronic iron limitation.</title>
        <authorList>
            <person name="Lommer M."/>
            <person name="Specht M."/>
            <person name="Roy A.S."/>
            <person name="Kraemer L."/>
            <person name="Andreson R."/>
            <person name="Gutowska M.A."/>
            <person name="Wolf J."/>
            <person name="Bergner S.V."/>
            <person name="Schilhabel M.B."/>
            <person name="Klostermeier U.C."/>
            <person name="Beiko R.G."/>
            <person name="Rosenstiel P."/>
            <person name="Hippler M."/>
            <person name="Laroche J."/>
        </authorList>
    </citation>
    <scope>NUCLEOTIDE SEQUENCE [LARGE SCALE GENOMIC DNA]</scope>
    <source>
        <strain evidence="1 2">CCMP1005</strain>
    </source>
</reference>
<accession>K0S2Y0</accession>
<dbReference type="AlphaFoldDB" id="K0S2Y0"/>
<dbReference type="Proteomes" id="UP000266841">
    <property type="component" value="Unassembled WGS sequence"/>
</dbReference>
<dbReference type="EMBL" id="AGNL01038268">
    <property type="protein sequence ID" value="EJK53207.1"/>
    <property type="molecule type" value="Genomic_DNA"/>
</dbReference>
<evidence type="ECO:0000313" key="2">
    <source>
        <dbReference type="Proteomes" id="UP000266841"/>
    </source>
</evidence>
<protein>
    <submittedName>
        <fullName evidence="1">Uncharacterized protein</fullName>
    </submittedName>
</protein>
<feature type="non-terminal residue" evidence="1">
    <location>
        <position position="1"/>
    </location>
</feature>
<keyword evidence="2" id="KW-1185">Reference proteome</keyword>
<proteinExistence type="predicted"/>
<comment type="caution">
    <text evidence="1">The sequence shown here is derived from an EMBL/GenBank/DDBJ whole genome shotgun (WGS) entry which is preliminary data.</text>
</comment>